<dbReference type="GeneID" id="73469825"/>
<dbReference type="GO" id="GO:0045893">
    <property type="term" value="P:positive regulation of DNA-templated transcription"/>
    <property type="evidence" value="ECO:0007669"/>
    <property type="project" value="TreeGrafter"/>
</dbReference>
<reference evidence="3 4" key="1">
    <citation type="journal article" date="2021" name="DNA Res.">
        <title>Genome analysis of Candida subhashii reveals its hybrid nature and dual mitochondrial genome conformations.</title>
        <authorList>
            <person name="Mixao V."/>
            <person name="Hegedusova E."/>
            <person name="Saus E."/>
            <person name="Pryszcz L.P."/>
            <person name="Cillingova A."/>
            <person name="Nosek J."/>
            <person name="Gabaldon T."/>
        </authorList>
    </citation>
    <scope>NUCLEOTIDE SEQUENCE [LARGE SCALE GENOMIC DNA]</scope>
    <source>
        <strain evidence="3 4">CBS 10753</strain>
    </source>
</reference>
<dbReference type="GO" id="GO:0005634">
    <property type="term" value="C:nucleus"/>
    <property type="evidence" value="ECO:0007669"/>
    <property type="project" value="InterPro"/>
</dbReference>
<dbReference type="Proteomes" id="UP000694255">
    <property type="component" value="Unassembled WGS sequence"/>
</dbReference>
<evidence type="ECO:0000313" key="4">
    <source>
        <dbReference type="Proteomes" id="UP000694255"/>
    </source>
</evidence>
<dbReference type="RefSeq" id="XP_049263709.1">
    <property type="nucleotide sequence ID" value="XM_049406835.1"/>
</dbReference>
<feature type="compositionally biased region" description="Basic and acidic residues" evidence="1">
    <location>
        <begin position="285"/>
        <end position="306"/>
    </location>
</feature>
<feature type="compositionally biased region" description="Low complexity" evidence="1">
    <location>
        <begin position="1"/>
        <end position="12"/>
    </location>
</feature>
<feature type="region of interest" description="Disordered" evidence="1">
    <location>
        <begin position="1"/>
        <end position="31"/>
    </location>
</feature>
<proteinExistence type="predicted"/>
<dbReference type="AlphaFoldDB" id="A0A8J5QI77"/>
<evidence type="ECO:0000259" key="2">
    <source>
        <dbReference type="Pfam" id="PF06221"/>
    </source>
</evidence>
<feature type="region of interest" description="Disordered" evidence="1">
    <location>
        <begin position="285"/>
        <end position="308"/>
    </location>
</feature>
<evidence type="ECO:0000313" key="3">
    <source>
        <dbReference type="EMBL" id="KAG7663477.1"/>
    </source>
</evidence>
<comment type="caution">
    <text evidence="3">The sequence shown here is derived from an EMBL/GenBank/DDBJ whole genome shotgun (WGS) entry which is preliminary data.</text>
</comment>
<dbReference type="PANTHER" id="PTHR12963">
    <property type="entry name" value="THYROID RECEPTOR INTERACTING PROTEIN RELATED"/>
    <property type="match status" value="1"/>
</dbReference>
<dbReference type="GO" id="GO:0180022">
    <property type="term" value="C:RQC-trigger complex"/>
    <property type="evidence" value="ECO:0007669"/>
    <property type="project" value="InterPro"/>
</dbReference>
<feature type="region of interest" description="Disordered" evidence="1">
    <location>
        <begin position="245"/>
        <end position="264"/>
    </location>
</feature>
<gene>
    <name evidence="3" type="ORF">J8A68_003024</name>
</gene>
<dbReference type="Pfam" id="PF06221">
    <property type="entry name" value="zf-C2HC5"/>
    <property type="match status" value="1"/>
</dbReference>
<organism evidence="3 4">
    <name type="scientific">[Candida] subhashii</name>
    <dbReference type="NCBI Taxonomy" id="561895"/>
    <lineage>
        <taxon>Eukaryota</taxon>
        <taxon>Fungi</taxon>
        <taxon>Dikarya</taxon>
        <taxon>Ascomycota</taxon>
        <taxon>Saccharomycotina</taxon>
        <taxon>Pichiomycetes</taxon>
        <taxon>Debaryomycetaceae</taxon>
        <taxon>Spathaspora</taxon>
    </lineage>
</organism>
<dbReference type="EMBL" id="JAGSYN010000137">
    <property type="protein sequence ID" value="KAG7663477.1"/>
    <property type="molecule type" value="Genomic_DNA"/>
</dbReference>
<feature type="compositionally biased region" description="Basic and acidic residues" evidence="1">
    <location>
        <begin position="248"/>
        <end position="264"/>
    </location>
</feature>
<dbReference type="OrthoDB" id="338816at2759"/>
<dbReference type="GO" id="GO:0072344">
    <property type="term" value="P:rescue of stalled ribosome"/>
    <property type="evidence" value="ECO:0007669"/>
    <property type="project" value="InterPro"/>
</dbReference>
<dbReference type="InterPro" id="IPR009349">
    <property type="entry name" value="TRIP4/RQT4_C2HC5_Znf"/>
</dbReference>
<evidence type="ECO:0000256" key="1">
    <source>
        <dbReference type="SAM" id="MobiDB-lite"/>
    </source>
</evidence>
<protein>
    <recommendedName>
        <fullName evidence="2">TRIP4/RQT4 C2HC5-type zinc finger domain-containing protein</fullName>
    </recommendedName>
</protein>
<sequence length="366" mass="41907">MSKSTGKSTTTSQLLKQKSDSPVPIDKRSKKKNLTNLQDIESILNDLETEESLKADKSARRYCNCLARRHPLFEIAPNCLNCGKIICTKEGLQPCSFCGADIIPTKDKEALIDLLSKEREDILLNKNVPVQTPSTSKSKKKIVVKMNPGEKFWEAQDRAFKAAEEELKKKEQALSEVETPTMLEAETERTNEDLDKAKARLETLLDYQATGEERTKIIDNAADFEMPTQSIWLTPEERALNLKKQQRLAREKEKEKDRQQRGEKTVEMTIKDGKVTMVEKHITTKEAATDEESKLEQTIKDKKKQSQESNYEVWDYEKEKLKYTKPIYFSNRTEKSSTVPNNLPQPKYRVQVAEADTSELIATLIN</sequence>
<accession>A0A8J5QI77</accession>
<keyword evidence="4" id="KW-1185">Reference proteome</keyword>
<dbReference type="GO" id="GO:0008270">
    <property type="term" value="F:zinc ion binding"/>
    <property type="evidence" value="ECO:0007669"/>
    <property type="project" value="InterPro"/>
</dbReference>
<name>A0A8J5QI77_9ASCO</name>
<dbReference type="PANTHER" id="PTHR12963:SF4">
    <property type="entry name" value="ACTIVATING SIGNAL COINTEGRATOR 1"/>
    <property type="match status" value="1"/>
</dbReference>
<feature type="domain" description="TRIP4/RQT4 C2HC5-type zinc finger" evidence="2">
    <location>
        <begin position="61"/>
        <end position="112"/>
    </location>
</feature>
<dbReference type="InterPro" id="IPR039128">
    <property type="entry name" value="TRIP4-like"/>
</dbReference>